<evidence type="ECO:0000313" key="2">
    <source>
        <dbReference type="EMBL" id="VAX21989.1"/>
    </source>
</evidence>
<sequence>MKPKEVLEFAKKNKCEMVDVKFLDLPGMWQ</sequence>
<reference evidence="1" key="1">
    <citation type="submission" date="2018-06" db="EMBL/GenBank/DDBJ databases">
        <authorList>
            <person name="Zhirakovskaya E."/>
        </authorList>
    </citation>
    <scope>NUCLEOTIDE SEQUENCE</scope>
</reference>
<dbReference type="AlphaFoldDB" id="A0A3B1BY51"/>
<organism evidence="1">
    <name type="scientific">hydrothermal vent metagenome</name>
    <dbReference type="NCBI Taxonomy" id="652676"/>
    <lineage>
        <taxon>unclassified sequences</taxon>
        <taxon>metagenomes</taxon>
        <taxon>ecological metagenomes</taxon>
    </lineage>
</organism>
<accession>A0A3B1BY51</accession>
<dbReference type="GO" id="GO:0006542">
    <property type="term" value="P:glutamine biosynthetic process"/>
    <property type="evidence" value="ECO:0007669"/>
    <property type="project" value="InterPro"/>
</dbReference>
<dbReference type="SUPFAM" id="SSF54368">
    <property type="entry name" value="Glutamine synthetase, N-terminal domain"/>
    <property type="match status" value="1"/>
</dbReference>
<feature type="non-terminal residue" evidence="1">
    <location>
        <position position="30"/>
    </location>
</feature>
<dbReference type="GO" id="GO:0004356">
    <property type="term" value="F:glutamine synthetase activity"/>
    <property type="evidence" value="ECO:0007669"/>
    <property type="project" value="InterPro"/>
</dbReference>
<gene>
    <name evidence="1" type="ORF">MNBD_NITROSPINAE03-155</name>
    <name evidence="2" type="ORF">MNBD_NITROSPINAE04-1452</name>
</gene>
<name>A0A3B1BY51_9ZZZZ</name>
<dbReference type="Gene3D" id="3.10.20.70">
    <property type="entry name" value="Glutamine synthetase, N-terminal domain"/>
    <property type="match status" value="1"/>
</dbReference>
<evidence type="ECO:0000313" key="1">
    <source>
        <dbReference type="EMBL" id="VAX16408.1"/>
    </source>
</evidence>
<dbReference type="EMBL" id="UOGB01000054">
    <property type="protein sequence ID" value="VAX16408.1"/>
    <property type="molecule type" value="Genomic_DNA"/>
</dbReference>
<dbReference type="EMBL" id="UOGA01000214">
    <property type="protein sequence ID" value="VAX21989.1"/>
    <property type="molecule type" value="Genomic_DNA"/>
</dbReference>
<protein>
    <recommendedName>
        <fullName evidence="3">Glutamine synthetase</fullName>
    </recommendedName>
</protein>
<proteinExistence type="predicted"/>
<evidence type="ECO:0008006" key="3">
    <source>
        <dbReference type="Google" id="ProtNLM"/>
    </source>
</evidence>
<dbReference type="InterPro" id="IPR036651">
    <property type="entry name" value="Gln_synt_N_sf"/>
</dbReference>